<feature type="region of interest" description="Disordered" evidence="6">
    <location>
        <begin position="295"/>
        <end position="314"/>
    </location>
</feature>
<reference evidence="8" key="1">
    <citation type="submission" date="2022-10" db="EMBL/GenBank/DDBJ databases">
        <authorList>
            <person name="Mo P."/>
        </authorList>
    </citation>
    <scope>NUCLEOTIDE SEQUENCE</scope>
    <source>
        <strain evidence="8">HUAS 14-6</strain>
    </source>
</reference>
<evidence type="ECO:0000259" key="7">
    <source>
        <dbReference type="PROSITE" id="PS50011"/>
    </source>
</evidence>
<evidence type="ECO:0000256" key="6">
    <source>
        <dbReference type="SAM" id="MobiDB-lite"/>
    </source>
</evidence>
<dbReference type="PANTHER" id="PTHR43289">
    <property type="entry name" value="MITOGEN-ACTIVATED PROTEIN KINASE KINASE KINASE 20-RELATED"/>
    <property type="match status" value="1"/>
</dbReference>
<dbReference type="CDD" id="cd14014">
    <property type="entry name" value="STKc_PknB_like"/>
    <property type="match status" value="1"/>
</dbReference>
<dbReference type="PANTHER" id="PTHR43289:SF34">
    <property type="entry name" value="SERINE_THREONINE-PROTEIN KINASE YBDM-RELATED"/>
    <property type="match status" value="1"/>
</dbReference>
<dbReference type="Gene3D" id="3.30.200.20">
    <property type="entry name" value="Phosphorylase Kinase, domain 1"/>
    <property type="match status" value="1"/>
</dbReference>
<dbReference type="PROSITE" id="PS50011">
    <property type="entry name" value="PROTEIN_KINASE_DOM"/>
    <property type="match status" value="1"/>
</dbReference>
<dbReference type="Pfam" id="PF00069">
    <property type="entry name" value="Pkinase"/>
    <property type="match status" value="1"/>
</dbReference>
<feature type="domain" description="Protein kinase" evidence="7">
    <location>
        <begin position="15"/>
        <end position="274"/>
    </location>
</feature>
<protein>
    <submittedName>
        <fullName evidence="8">Serine/threonine protein kinase</fullName>
    </submittedName>
</protein>
<proteinExistence type="predicted"/>
<sequence length="528" mass="54222">MRSPEPGDPPAVGGYPLLARLGAGGMGQVFLSRTPSGRPLALKTVRAELGDDPGFAQRFAREIASSDRVRSPWTVSVVDFSPPGQRPQWLATEYVAAPSLAEWVRRHGPLPESALRALGAELADALRAVHRAGLVHRDVKPSNVLLDRHHPRLIDFGIARAVDDTRHTRTGGVIGSPGYIAPEQITGGVSAEPGDVFALGGVLVYAATGSGPFLHPGEDPSAAGLLYRIVHEHPDLSAVPPALAGLLTACLHKSPTERPTAGELLDRLGGTRWTDAPPAGLEPELERREAELRQALEREPVRPPVAGGVPAAVGGTPATSAPAGFGPPVPVPAPAGYPYPGTAPVRRARARAAVAGVSAVAVVAVVAAVLTHTGGGSGGDGAERPASTPGASRSVAALPASWYGTFKGRGPGSEAADGVLHSATSGVSVTLTLHAAERGELVGRQVSRIGEAGTGREVGCTETLLLREVHRDSMVFEAATGKPTDPSSGVLCGRGNVYTLRMTGPGTLALDAEGAQAEGSPKTLTRTS</sequence>
<dbReference type="InterPro" id="IPR000719">
    <property type="entry name" value="Prot_kinase_dom"/>
</dbReference>
<accession>A0ABY6ER61</accession>
<keyword evidence="4 5" id="KW-0067">ATP-binding</keyword>
<feature type="binding site" evidence="5">
    <location>
        <position position="43"/>
    </location>
    <ligand>
        <name>ATP</name>
        <dbReference type="ChEBI" id="CHEBI:30616"/>
    </ligand>
</feature>
<dbReference type="SMART" id="SM00220">
    <property type="entry name" value="S_TKc"/>
    <property type="match status" value="1"/>
</dbReference>
<feature type="region of interest" description="Disordered" evidence="6">
    <location>
        <begin position="373"/>
        <end position="393"/>
    </location>
</feature>
<keyword evidence="8" id="KW-0723">Serine/threonine-protein kinase</keyword>
<dbReference type="GO" id="GO:0004674">
    <property type="term" value="F:protein serine/threonine kinase activity"/>
    <property type="evidence" value="ECO:0007669"/>
    <property type="project" value="UniProtKB-KW"/>
</dbReference>
<evidence type="ECO:0000256" key="2">
    <source>
        <dbReference type="ARBA" id="ARBA00022741"/>
    </source>
</evidence>
<dbReference type="EMBL" id="CP106795">
    <property type="protein sequence ID" value="UXY36862.1"/>
    <property type="molecule type" value="Genomic_DNA"/>
</dbReference>
<evidence type="ECO:0000256" key="4">
    <source>
        <dbReference type="ARBA" id="ARBA00022840"/>
    </source>
</evidence>
<keyword evidence="1" id="KW-0808">Transferase</keyword>
<keyword evidence="9" id="KW-1185">Reference proteome</keyword>
<dbReference type="Gene3D" id="1.10.510.10">
    <property type="entry name" value="Transferase(Phosphotransferase) domain 1"/>
    <property type="match status" value="1"/>
</dbReference>
<evidence type="ECO:0000313" key="8">
    <source>
        <dbReference type="EMBL" id="UXY36862.1"/>
    </source>
</evidence>
<evidence type="ECO:0000256" key="3">
    <source>
        <dbReference type="ARBA" id="ARBA00022777"/>
    </source>
</evidence>
<dbReference type="PROSITE" id="PS00107">
    <property type="entry name" value="PROTEIN_KINASE_ATP"/>
    <property type="match status" value="1"/>
</dbReference>
<dbReference type="InterPro" id="IPR017441">
    <property type="entry name" value="Protein_kinase_ATP_BS"/>
</dbReference>
<evidence type="ECO:0000256" key="1">
    <source>
        <dbReference type="ARBA" id="ARBA00022679"/>
    </source>
</evidence>
<organism evidence="8 9">
    <name type="scientific">Streptomyces albidocamelliae</name>
    <dbReference type="NCBI Taxonomy" id="2981135"/>
    <lineage>
        <taxon>Bacteria</taxon>
        <taxon>Bacillati</taxon>
        <taxon>Actinomycetota</taxon>
        <taxon>Actinomycetes</taxon>
        <taxon>Kitasatosporales</taxon>
        <taxon>Streptomycetaceae</taxon>
        <taxon>Streptomyces</taxon>
    </lineage>
</organism>
<feature type="compositionally biased region" description="Low complexity" evidence="6">
    <location>
        <begin position="304"/>
        <end position="314"/>
    </location>
</feature>
<evidence type="ECO:0000256" key="5">
    <source>
        <dbReference type="PROSITE-ProRule" id="PRU10141"/>
    </source>
</evidence>
<evidence type="ECO:0000313" key="9">
    <source>
        <dbReference type="Proteomes" id="UP001060733"/>
    </source>
</evidence>
<keyword evidence="3 8" id="KW-0418">Kinase</keyword>
<dbReference type="InterPro" id="IPR011009">
    <property type="entry name" value="Kinase-like_dom_sf"/>
</dbReference>
<dbReference type="RefSeq" id="WP_263278382.1">
    <property type="nucleotide sequence ID" value="NZ_CP106795.1"/>
</dbReference>
<dbReference type="InterPro" id="IPR008271">
    <property type="entry name" value="Ser/Thr_kinase_AS"/>
</dbReference>
<keyword evidence="2 5" id="KW-0547">Nucleotide-binding</keyword>
<gene>
    <name evidence="8" type="ORF">N8I86_20330</name>
</gene>
<dbReference type="SUPFAM" id="SSF56112">
    <property type="entry name" value="Protein kinase-like (PK-like)"/>
    <property type="match status" value="1"/>
</dbReference>
<dbReference type="Proteomes" id="UP001060733">
    <property type="component" value="Chromosome"/>
</dbReference>
<dbReference type="PROSITE" id="PS00108">
    <property type="entry name" value="PROTEIN_KINASE_ST"/>
    <property type="match status" value="1"/>
</dbReference>
<name>A0ABY6ER61_9ACTN</name>